<dbReference type="RefSeq" id="WP_182593104.1">
    <property type="nucleotide sequence ID" value="NZ_JACJIM010000010.1"/>
</dbReference>
<evidence type="ECO:0000259" key="2">
    <source>
        <dbReference type="Pfam" id="PF20232"/>
    </source>
</evidence>
<dbReference type="InterPro" id="IPR046883">
    <property type="entry name" value="T6SS_FHA_C"/>
</dbReference>
<sequence length="510" mass="56088">MTTFLTLVVDNTALLEGGTRSSMVFPVEGGLIGSAADCTWTLIDRQKTVDEHHARVFQADGQFCVEALSTRGVRVNHSVRALGPGEPFRISDADRLSIGRFDMTAFLIQRVDEAGRAAKSEDWARKFISVESIVDPRREEEEHRKLLDETLVAQHGLDPFSARLKQNEEDKDPLSFLSDRTVRQGDPVTTDPVAALNRKSPPEGCTDAAGLEMYVLGRPIEGPRPESPDDLLPTSAYFTPQRVKETSMNAAEHGRADFPLAGIRDELDSYLGELENNMRDRKAHAARGPDEVAARDAWLGEVPLAEERKVAREDLVDHVVLRPLCAALGLPVTSLTGPEADHLAADIGEALRAAIDGLRRLSQDRSAAGVLASDTHLHAIEDNPLRLAGDADEAVRDLFLVHSPVHLSAKTAIGESIASIEHHQAAAAVAAEAALRAIFAALSPVTLARRFLKYKGHVPRTGDLDAWHWGMYQHYYREIASDRQGGLARLFWEVFRQVHDREMRTLSAGE</sequence>
<dbReference type="SUPFAM" id="SSF49879">
    <property type="entry name" value="SMAD/FHA domain"/>
    <property type="match status" value="1"/>
</dbReference>
<evidence type="ECO:0000313" key="3">
    <source>
        <dbReference type="EMBL" id="MBA9065728.1"/>
    </source>
</evidence>
<comment type="caution">
    <text evidence="3">The sequence shown here is derived from an EMBL/GenBank/DDBJ whole genome shotgun (WGS) entry which is preliminary data.</text>
</comment>
<feature type="region of interest" description="Disordered" evidence="1">
    <location>
        <begin position="182"/>
        <end position="207"/>
    </location>
</feature>
<protein>
    <submittedName>
        <fullName evidence="3">Type VI secretion system protein ImpI</fullName>
    </submittedName>
</protein>
<evidence type="ECO:0000256" key="1">
    <source>
        <dbReference type="SAM" id="MobiDB-lite"/>
    </source>
</evidence>
<dbReference type="Proteomes" id="UP000565455">
    <property type="component" value="Unassembled WGS sequence"/>
</dbReference>
<name>A0ABR6DHY2_9HYPH</name>
<dbReference type="GeneID" id="96606743"/>
<dbReference type="NCBIfam" id="TIGR03354">
    <property type="entry name" value="VI_FHA"/>
    <property type="match status" value="1"/>
</dbReference>
<organism evidence="3 4">
    <name type="scientific">Methylobacterium fujisawaense</name>
    <dbReference type="NCBI Taxonomy" id="107400"/>
    <lineage>
        <taxon>Bacteria</taxon>
        <taxon>Pseudomonadati</taxon>
        <taxon>Pseudomonadota</taxon>
        <taxon>Alphaproteobacteria</taxon>
        <taxon>Hyphomicrobiales</taxon>
        <taxon>Methylobacteriaceae</taxon>
        <taxon>Methylobacterium</taxon>
    </lineage>
</organism>
<dbReference type="EMBL" id="JACJIM010000010">
    <property type="protein sequence ID" value="MBA9065728.1"/>
    <property type="molecule type" value="Genomic_DNA"/>
</dbReference>
<evidence type="ECO:0000313" key="4">
    <source>
        <dbReference type="Proteomes" id="UP000565455"/>
    </source>
</evidence>
<dbReference type="CDD" id="cd00060">
    <property type="entry name" value="FHA"/>
    <property type="match status" value="1"/>
</dbReference>
<feature type="domain" description="Type VI secretion system FHA" evidence="2">
    <location>
        <begin position="327"/>
        <end position="501"/>
    </location>
</feature>
<accession>A0ABR6DHY2</accession>
<dbReference type="Pfam" id="PF20232">
    <property type="entry name" value="T6SS_FHA_C"/>
    <property type="match status" value="1"/>
</dbReference>
<reference evidence="3 4" key="1">
    <citation type="submission" date="2020-08" db="EMBL/GenBank/DDBJ databases">
        <title>Genomic Encyclopedia of Type Strains, Phase IV (KMG-IV): sequencing the most valuable type-strain genomes for metagenomic binning, comparative biology and taxonomic classification.</title>
        <authorList>
            <person name="Goeker M."/>
        </authorList>
    </citation>
    <scope>NUCLEOTIDE SEQUENCE [LARGE SCALE GENOMIC DNA]</scope>
    <source>
        <strain evidence="3 4">DSM 5686</strain>
    </source>
</reference>
<dbReference type="Gene3D" id="2.60.200.20">
    <property type="match status" value="1"/>
</dbReference>
<keyword evidence="4" id="KW-1185">Reference proteome</keyword>
<proteinExistence type="predicted"/>
<dbReference type="InterPro" id="IPR008984">
    <property type="entry name" value="SMAD_FHA_dom_sf"/>
</dbReference>
<gene>
    <name evidence="3" type="ORF">GGQ91_005151</name>
</gene>
<dbReference type="InterPro" id="IPR017735">
    <property type="entry name" value="T6SS_FHA"/>
</dbReference>